<keyword evidence="2 5" id="KW-0378">Hydrolase</keyword>
<dbReference type="AlphaFoldDB" id="A0A2W5KQA5"/>
<keyword evidence="2" id="KW-0442">Lipid degradation</keyword>
<protein>
    <submittedName>
        <fullName evidence="5">Alpha/beta hydrolase</fullName>
    </submittedName>
</protein>
<gene>
    <name evidence="5" type="ORF">DI565_02640</name>
</gene>
<dbReference type="InterPro" id="IPR016035">
    <property type="entry name" value="Acyl_Trfase/lysoPLipase"/>
</dbReference>
<sequence length="424" mass="45527">MSGVQGEHERGSANAEAAAVDAGSRKPKPYGDGLCLSGGGYRAMLFHAGALARLNEAGMLSRIEVIGSVSGGSIAAAVLAKAWPDLDFDSRGVAHGFRQRVLEPLLTFSQAFVDAPALVKGVLLPTSSAAGELARAYSRMLFGEARLKDLNSGPIVIFCASNLSTGSLLRMSRSYVADYRIGVARDADWRLADVVACSSAFPPFLSPLRIDLSPHDWVDEKRDGSVGQKVSPRRAVITDGGVYDNHGIEPVMKRCRRVFVSDGGAPWRRSGSGLWDWFSQLKRVLDTTDNQVRSLRRRELITTFQAARAAAGGGVDIAADPAFTRGCYWSIAPSAALLAKAKNLAAFLDRAEVKPMDIPTVLHFLGEAETATVVNWGYLVTDQALRAHVDTTLAPANGEIVDAQMIKPTREARLSRAIMSKLGF</sequence>
<feature type="region of interest" description="Disordered" evidence="3">
    <location>
        <begin position="1"/>
        <end position="25"/>
    </location>
</feature>
<evidence type="ECO:0000256" key="3">
    <source>
        <dbReference type="SAM" id="MobiDB-lite"/>
    </source>
</evidence>
<dbReference type="InterPro" id="IPR002641">
    <property type="entry name" value="PNPLA_dom"/>
</dbReference>
<accession>A0A2W5KQA5</accession>
<dbReference type="Gene3D" id="3.40.1090.10">
    <property type="entry name" value="Cytosolic phospholipase A2 catalytic domain"/>
    <property type="match status" value="2"/>
</dbReference>
<dbReference type="Proteomes" id="UP000249577">
    <property type="component" value="Unassembled WGS sequence"/>
</dbReference>
<evidence type="ECO:0000313" key="6">
    <source>
        <dbReference type="Proteomes" id="UP000249577"/>
    </source>
</evidence>
<dbReference type="SUPFAM" id="SSF52151">
    <property type="entry name" value="FabD/lysophospholipase-like"/>
    <property type="match status" value="1"/>
</dbReference>
<comment type="caution">
    <text evidence="2">Lacks conserved residue(s) required for the propagation of feature annotation.</text>
</comment>
<feature type="compositionally biased region" description="Basic and acidic residues" evidence="3">
    <location>
        <begin position="1"/>
        <end position="11"/>
    </location>
</feature>
<dbReference type="GO" id="GO:0016042">
    <property type="term" value="P:lipid catabolic process"/>
    <property type="evidence" value="ECO:0007669"/>
    <property type="project" value="UniProtKB-UniRule"/>
</dbReference>
<evidence type="ECO:0000256" key="2">
    <source>
        <dbReference type="PROSITE-ProRule" id="PRU01161"/>
    </source>
</evidence>
<dbReference type="GO" id="GO:0016787">
    <property type="term" value="F:hydrolase activity"/>
    <property type="evidence" value="ECO:0007669"/>
    <property type="project" value="UniProtKB-UniRule"/>
</dbReference>
<feature type="domain" description="PNPLA" evidence="4">
    <location>
        <begin position="34"/>
        <end position="252"/>
    </location>
</feature>
<evidence type="ECO:0000256" key="1">
    <source>
        <dbReference type="ARBA" id="ARBA00023098"/>
    </source>
</evidence>
<name>A0A2W5KQA5_ANCNO</name>
<proteinExistence type="predicted"/>
<reference evidence="5 6" key="1">
    <citation type="submission" date="2017-08" db="EMBL/GenBank/DDBJ databases">
        <title>Infants hospitalized years apart are colonized by the same room-sourced microbial strains.</title>
        <authorList>
            <person name="Brooks B."/>
            <person name="Olm M.R."/>
            <person name="Firek B.A."/>
            <person name="Baker R."/>
            <person name="Thomas B.C."/>
            <person name="Morowitz M.J."/>
            <person name="Banfield J.F."/>
        </authorList>
    </citation>
    <scope>NUCLEOTIDE SEQUENCE [LARGE SCALE GENOMIC DNA]</scope>
    <source>
        <strain evidence="5">S2_005_003_R2_43</strain>
    </source>
</reference>
<dbReference type="Pfam" id="PF01734">
    <property type="entry name" value="Patatin"/>
    <property type="match status" value="1"/>
</dbReference>
<organism evidence="5 6">
    <name type="scientific">Ancylobacter novellus</name>
    <name type="common">Thiobacillus novellus</name>
    <dbReference type="NCBI Taxonomy" id="921"/>
    <lineage>
        <taxon>Bacteria</taxon>
        <taxon>Pseudomonadati</taxon>
        <taxon>Pseudomonadota</taxon>
        <taxon>Alphaproteobacteria</taxon>
        <taxon>Hyphomicrobiales</taxon>
        <taxon>Xanthobacteraceae</taxon>
        <taxon>Ancylobacter</taxon>
    </lineage>
</organism>
<comment type="caution">
    <text evidence="5">The sequence shown here is derived from an EMBL/GenBank/DDBJ whole genome shotgun (WGS) entry which is preliminary data.</text>
</comment>
<feature type="short sequence motif" description="DGA/G" evidence="2">
    <location>
        <begin position="239"/>
        <end position="241"/>
    </location>
</feature>
<feature type="active site" description="Nucleophile" evidence="2">
    <location>
        <position position="70"/>
    </location>
</feature>
<dbReference type="EMBL" id="QFPN01000001">
    <property type="protein sequence ID" value="PZQ19292.1"/>
    <property type="molecule type" value="Genomic_DNA"/>
</dbReference>
<keyword evidence="1 2" id="KW-0443">Lipid metabolism</keyword>
<feature type="active site" description="Proton acceptor" evidence="2">
    <location>
        <position position="239"/>
    </location>
</feature>
<evidence type="ECO:0000313" key="5">
    <source>
        <dbReference type="EMBL" id="PZQ19292.1"/>
    </source>
</evidence>
<evidence type="ECO:0000259" key="4">
    <source>
        <dbReference type="PROSITE" id="PS51635"/>
    </source>
</evidence>
<dbReference type="PROSITE" id="PS51635">
    <property type="entry name" value="PNPLA"/>
    <property type="match status" value="1"/>
</dbReference>